<feature type="compositionally biased region" description="Pro residues" evidence="1">
    <location>
        <begin position="161"/>
        <end position="174"/>
    </location>
</feature>
<evidence type="ECO:0000313" key="2">
    <source>
        <dbReference type="EMBL" id="CEG05255.1"/>
    </source>
</evidence>
<evidence type="ECO:0000256" key="1">
    <source>
        <dbReference type="SAM" id="MobiDB-lite"/>
    </source>
</evidence>
<dbReference type="SUPFAM" id="SSF56399">
    <property type="entry name" value="ADP-ribosylation"/>
    <property type="match status" value="1"/>
</dbReference>
<proteinExistence type="predicted"/>
<reference evidence="2" key="1">
    <citation type="submission" date="2013-05" db="EMBL/GenBank/DDBJ databases">
        <title>Draft genome sequences of six wheat associated Fusarium spp. isolates.</title>
        <authorList>
            <person name="Moolhuijzen P.M."/>
            <person name="Manners J.M."/>
            <person name="Wilcox S."/>
            <person name="Bellgard M.I."/>
            <person name="Gardiner D.M."/>
        </authorList>
    </citation>
    <scope>NUCLEOTIDE SEQUENCE</scope>
    <source>
        <strain evidence="2">CS3069</strain>
    </source>
</reference>
<gene>
    <name evidence="2" type="ORF">BN850_0103220</name>
</gene>
<accession>A0A090MHX5</accession>
<name>A0A090MHX5_9HYPO</name>
<organism evidence="2">
    <name type="scientific">Fusarium clavum</name>
    <dbReference type="NCBI Taxonomy" id="2594811"/>
    <lineage>
        <taxon>Eukaryota</taxon>
        <taxon>Fungi</taxon>
        <taxon>Dikarya</taxon>
        <taxon>Ascomycota</taxon>
        <taxon>Pezizomycotina</taxon>
        <taxon>Sordariomycetes</taxon>
        <taxon>Hypocreomycetidae</taxon>
        <taxon>Hypocreales</taxon>
        <taxon>Nectriaceae</taxon>
        <taxon>Fusarium</taxon>
        <taxon>Fusarium incarnatum-equiseti species complex</taxon>
    </lineage>
</organism>
<dbReference type="AlphaFoldDB" id="A0A090MHX5"/>
<feature type="region of interest" description="Disordered" evidence="1">
    <location>
        <begin position="145"/>
        <end position="181"/>
    </location>
</feature>
<comment type="caution">
    <text evidence="2">The sequence shown here is derived from an EMBL/GenBank/DDBJ whole genome shotgun (WGS) entry which is preliminary data.</text>
</comment>
<dbReference type="Gene3D" id="3.90.228.10">
    <property type="match status" value="1"/>
</dbReference>
<sequence length="181" mass="19882">MKGNRPDKKAFLTGWDMANRNVPRPRVRDVFLVNDSDLDRTHRGQRFKQYCFRHGAAGMFGKGIYVSDCSLKANYFALNENNQTDLHIMLLVRTAPDPGFDSVEAVLWPAGSVGLPESIVYREDAIVPIGAITYCIGNDTDDRLVPSVGPGSGPSRILSPSRPPNPGPNRPPNPGNHTIID</sequence>
<protein>
    <submittedName>
        <fullName evidence="2">WGS project CBMI000000000 data, contig CS3069_c003371</fullName>
    </submittedName>
</protein>
<dbReference type="EMBL" id="CBMI010003369">
    <property type="protein sequence ID" value="CEG05255.1"/>
    <property type="molecule type" value="Genomic_DNA"/>
</dbReference>